<protein>
    <recommendedName>
        <fullName evidence="3">BTB domain-containing protein</fullName>
    </recommendedName>
</protein>
<organism evidence="1 2">
    <name type="scientific">Aspergillus ibericus CBS 121593</name>
    <dbReference type="NCBI Taxonomy" id="1448316"/>
    <lineage>
        <taxon>Eukaryota</taxon>
        <taxon>Fungi</taxon>
        <taxon>Dikarya</taxon>
        <taxon>Ascomycota</taxon>
        <taxon>Pezizomycotina</taxon>
        <taxon>Eurotiomycetes</taxon>
        <taxon>Eurotiomycetidae</taxon>
        <taxon>Eurotiales</taxon>
        <taxon>Aspergillaceae</taxon>
        <taxon>Aspergillus</taxon>
        <taxon>Aspergillus subgen. Circumdati</taxon>
    </lineage>
</organism>
<dbReference type="GeneID" id="37220686"/>
<evidence type="ECO:0000313" key="1">
    <source>
        <dbReference type="EMBL" id="RAL00305.1"/>
    </source>
</evidence>
<dbReference type="InterPro" id="IPR011333">
    <property type="entry name" value="SKP1/BTB/POZ_sf"/>
</dbReference>
<dbReference type="VEuPathDB" id="FungiDB:BO80DRAFT_357064"/>
<dbReference type="RefSeq" id="XP_025574632.1">
    <property type="nucleotide sequence ID" value="XM_025715821.1"/>
</dbReference>
<name>A0A395GZ42_9EURO</name>
<dbReference type="EMBL" id="KZ824441">
    <property type="protein sequence ID" value="RAL00305.1"/>
    <property type="molecule type" value="Genomic_DNA"/>
</dbReference>
<reference evidence="1 2" key="1">
    <citation type="submission" date="2018-02" db="EMBL/GenBank/DDBJ databases">
        <title>The genomes of Aspergillus section Nigri reveals drivers in fungal speciation.</title>
        <authorList>
            <consortium name="DOE Joint Genome Institute"/>
            <person name="Vesth T.C."/>
            <person name="Nybo J."/>
            <person name="Theobald S."/>
            <person name="Brandl J."/>
            <person name="Frisvad J.C."/>
            <person name="Nielsen K.F."/>
            <person name="Lyhne E.K."/>
            <person name="Kogle M.E."/>
            <person name="Kuo A."/>
            <person name="Riley R."/>
            <person name="Clum A."/>
            <person name="Nolan M."/>
            <person name="Lipzen A."/>
            <person name="Salamov A."/>
            <person name="Henrissat B."/>
            <person name="Wiebenga A."/>
            <person name="De vries R.P."/>
            <person name="Grigoriev I.V."/>
            <person name="Mortensen U.H."/>
            <person name="Andersen M.R."/>
            <person name="Baker S.E."/>
        </authorList>
    </citation>
    <scope>NUCLEOTIDE SEQUENCE [LARGE SCALE GENOMIC DNA]</scope>
    <source>
        <strain evidence="1 2">CBS 121593</strain>
    </source>
</reference>
<dbReference type="STRING" id="1448316.A0A395GZ42"/>
<evidence type="ECO:0008006" key="3">
    <source>
        <dbReference type="Google" id="ProtNLM"/>
    </source>
</evidence>
<sequence>MAHVIDPSGEVTIILHNANAPFAIWSAPISSGPARKADDTNKGVRIRVSAKHLILASPVFERALTGPWRESITLDQEGSTEITAEGWDIEALLIFLRVIHCQFQLVPLDLSLEVLAKVTVIADYYGCRAALGFFSCVWVQDSIIPKTYSRDLMLWVWVTWFFTLPDQFRGATSIAMSQCSGEIYSLGLPIPRAVIERMNAVRQSSIQSLHGLLEGQGAKILHGERGCHFECRAMLFGVLSMHMHDNKLDWPAILGQSYETSARATETVRRPRWREPCSEGSSNTNNRRLHNCPDCNFTRLLGPVEQSVQGLRLQNFLV</sequence>
<dbReference type="Gene3D" id="3.30.710.10">
    <property type="entry name" value="Potassium Channel Kv1.1, Chain A"/>
    <property type="match status" value="1"/>
</dbReference>
<dbReference type="OrthoDB" id="5326346at2759"/>
<dbReference type="AlphaFoldDB" id="A0A395GZ42"/>
<accession>A0A395GZ42</accession>
<keyword evidence="2" id="KW-1185">Reference proteome</keyword>
<proteinExistence type="predicted"/>
<evidence type="ECO:0000313" key="2">
    <source>
        <dbReference type="Proteomes" id="UP000249402"/>
    </source>
</evidence>
<gene>
    <name evidence="1" type="ORF">BO80DRAFT_357064</name>
</gene>
<dbReference type="Proteomes" id="UP000249402">
    <property type="component" value="Unassembled WGS sequence"/>
</dbReference>